<name>A0A521EYL2_9BACT</name>
<dbReference type="Gene3D" id="3.40.960.10">
    <property type="entry name" value="VSR Endonuclease"/>
    <property type="match status" value="1"/>
</dbReference>
<keyword evidence="3" id="KW-1185">Reference proteome</keyword>
<sequence>MGKRLPIIPYRHDLIEKARWLRKNSTPGEIELWKGLKGRQVLGYKFRRQQPLHSFIVDFYCRELKLAIEVDGISHDYKIEYDRDRQYLIEQFGIHFLRFSEPDAKNHTNSVIMQIEEWIVDNR</sequence>
<dbReference type="SUPFAM" id="SSF52980">
    <property type="entry name" value="Restriction endonuclease-like"/>
    <property type="match status" value="1"/>
</dbReference>
<gene>
    <name evidence="2" type="ORF">SAMN06265219_11453</name>
</gene>
<dbReference type="PANTHER" id="PTHR38590:SF1">
    <property type="entry name" value="BLL0828 PROTEIN"/>
    <property type="match status" value="1"/>
</dbReference>
<dbReference type="Proteomes" id="UP000317557">
    <property type="component" value="Unassembled WGS sequence"/>
</dbReference>
<proteinExistence type="predicted"/>
<keyword evidence="2" id="KW-0378">Hydrolase</keyword>
<dbReference type="InterPro" id="IPR047216">
    <property type="entry name" value="Endonuclease_DUF559_bact"/>
</dbReference>
<reference evidence="2 3" key="1">
    <citation type="submission" date="2017-05" db="EMBL/GenBank/DDBJ databases">
        <authorList>
            <person name="Varghese N."/>
            <person name="Submissions S."/>
        </authorList>
    </citation>
    <scope>NUCLEOTIDE SEQUENCE [LARGE SCALE GENOMIC DNA]</scope>
    <source>
        <strain evidence="2 3">DSM 21985</strain>
    </source>
</reference>
<keyword evidence="2" id="KW-0540">Nuclease</keyword>
<dbReference type="EMBL" id="FXTP01000014">
    <property type="protein sequence ID" value="SMO89122.1"/>
    <property type="molecule type" value="Genomic_DNA"/>
</dbReference>
<dbReference type="GO" id="GO:0004519">
    <property type="term" value="F:endonuclease activity"/>
    <property type="evidence" value="ECO:0007669"/>
    <property type="project" value="UniProtKB-KW"/>
</dbReference>
<dbReference type="PANTHER" id="PTHR38590">
    <property type="entry name" value="BLL0828 PROTEIN"/>
    <property type="match status" value="1"/>
</dbReference>
<dbReference type="AlphaFoldDB" id="A0A521EYL2"/>
<keyword evidence="2" id="KW-0255">Endonuclease</keyword>
<dbReference type="InterPro" id="IPR007569">
    <property type="entry name" value="DUF559"/>
</dbReference>
<evidence type="ECO:0000259" key="1">
    <source>
        <dbReference type="Pfam" id="PF04480"/>
    </source>
</evidence>
<feature type="domain" description="DUF559" evidence="1">
    <location>
        <begin position="15"/>
        <end position="117"/>
    </location>
</feature>
<dbReference type="CDD" id="cd01038">
    <property type="entry name" value="Endonuclease_DUF559"/>
    <property type="match status" value="1"/>
</dbReference>
<evidence type="ECO:0000313" key="2">
    <source>
        <dbReference type="EMBL" id="SMO89122.1"/>
    </source>
</evidence>
<dbReference type="Pfam" id="PF04480">
    <property type="entry name" value="DUF559"/>
    <property type="match status" value="1"/>
</dbReference>
<accession>A0A521EYL2</accession>
<protein>
    <submittedName>
        <fullName evidence="2">Very-short-patch-repair endonuclease</fullName>
    </submittedName>
</protein>
<dbReference type="OrthoDB" id="9798754at2"/>
<dbReference type="InterPro" id="IPR011335">
    <property type="entry name" value="Restrct_endonuc-II-like"/>
</dbReference>
<organism evidence="2 3">
    <name type="scientific">Gracilimonas mengyeensis</name>
    <dbReference type="NCBI Taxonomy" id="1302730"/>
    <lineage>
        <taxon>Bacteria</taxon>
        <taxon>Pseudomonadati</taxon>
        <taxon>Balneolota</taxon>
        <taxon>Balneolia</taxon>
        <taxon>Balneolales</taxon>
        <taxon>Balneolaceae</taxon>
        <taxon>Gracilimonas</taxon>
    </lineage>
</organism>
<evidence type="ECO:0000313" key="3">
    <source>
        <dbReference type="Proteomes" id="UP000317557"/>
    </source>
</evidence>